<name>A0A369QFM9_9BACT</name>
<accession>A0A369QFM9</accession>
<dbReference type="Proteomes" id="UP000253919">
    <property type="component" value="Unassembled WGS sequence"/>
</dbReference>
<gene>
    <name evidence="1" type="ORF">AHMF7616_02109</name>
</gene>
<evidence type="ECO:0000313" key="2">
    <source>
        <dbReference type="Proteomes" id="UP000253919"/>
    </source>
</evidence>
<proteinExistence type="predicted"/>
<evidence type="ECO:0000313" key="1">
    <source>
        <dbReference type="EMBL" id="RDC63504.1"/>
    </source>
</evidence>
<dbReference type="AlphaFoldDB" id="A0A369QFM9"/>
<dbReference type="EMBL" id="QASA01000001">
    <property type="protein sequence ID" value="RDC63504.1"/>
    <property type="molecule type" value="Genomic_DNA"/>
</dbReference>
<reference evidence="1 2" key="1">
    <citation type="submission" date="2018-04" db="EMBL/GenBank/DDBJ databases">
        <title>Adhaeribacter sp. HMF7616 genome sequencing and assembly.</title>
        <authorList>
            <person name="Kang H."/>
            <person name="Kang J."/>
            <person name="Cha I."/>
            <person name="Kim H."/>
            <person name="Joh K."/>
        </authorList>
    </citation>
    <scope>NUCLEOTIDE SEQUENCE [LARGE SCALE GENOMIC DNA]</scope>
    <source>
        <strain evidence="1 2">HMF7616</strain>
    </source>
</reference>
<keyword evidence="2" id="KW-1185">Reference proteome</keyword>
<comment type="caution">
    <text evidence="1">The sequence shown here is derived from an EMBL/GenBank/DDBJ whole genome shotgun (WGS) entry which is preliminary data.</text>
</comment>
<sequence>MVDASAFAAKVLKILTAFMQANPSDLKQNLKKLRCSKVWYFRVMGAYLFFYVK</sequence>
<organism evidence="1 2">
    <name type="scientific">Adhaeribacter pallidiroseus</name>
    <dbReference type="NCBI Taxonomy" id="2072847"/>
    <lineage>
        <taxon>Bacteria</taxon>
        <taxon>Pseudomonadati</taxon>
        <taxon>Bacteroidota</taxon>
        <taxon>Cytophagia</taxon>
        <taxon>Cytophagales</taxon>
        <taxon>Hymenobacteraceae</taxon>
        <taxon>Adhaeribacter</taxon>
    </lineage>
</organism>
<protein>
    <submittedName>
        <fullName evidence="1">Uncharacterized protein</fullName>
    </submittedName>
</protein>